<reference evidence="3" key="1">
    <citation type="journal article" date="2012" name="MBio">
        <title>Comparative genome analysis of Trichophyton rubrum and related dermatophytes reveals candidate genes involved in infection.</title>
        <authorList>
            <person name="Martinez D.A."/>
            <person name="Oliver B.G."/>
            <person name="Graeser Y."/>
            <person name="Goldberg J.M."/>
            <person name="Li W."/>
            <person name="Martinez-Rossi N.M."/>
            <person name="Monod M."/>
            <person name="Shelest E."/>
            <person name="Barton R.C."/>
            <person name="Birch E."/>
            <person name="Brakhage A.A."/>
            <person name="Chen Z."/>
            <person name="Gurr S.J."/>
            <person name="Heiman D."/>
            <person name="Heitman J."/>
            <person name="Kosti I."/>
            <person name="Rossi A."/>
            <person name="Saif S."/>
            <person name="Samalova M."/>
            <person name="Saunders C.W."/>
            <person name="Shea T."/>
            <person name="Summerbell R.C."/>
            <person name="Xu J."/>
            <person name="Young S."/>
            <person name="Zeng Q."/>
            <person name="Birren B.W."/>
            <person name="Cuomo C.A."/>
            <person name="White T.C."/>
        </authorList>
    </citation>
    <scope>NUCLEOTIDE SEQUENCE [LARGE SCALE GENOMIC DNA]</scope>
    <source>
        <strain evidence="3">ATCC MYA-4605 / CBS 113480</strain>
    </source>
</reference>
<feature type="region of interest" description="Disordered" evidence="1">
    <location>
        <begin position="339"/>
        <end position="417"/>
    </location>
</feature>
<feature type="region of interest" description="Disordered" evidence="1">
    <location>
        <begin position="39"/>
        <end position="77"/>
    </location>
</feature>
<protein>
    <recommendedName>
        <fullName evidence="4">Endo-1,3(4)-beta-glucanase</fullName>
    </recommendedName>
</protein>
<evidence type="ECO:0000313" key="3">
    <source>
        <dbReference type="Proteomes" id="UP000002035"/>
    </source>
</evidence>
<feature type="compositionally biased region" description="Low complexity" evidence="1">
    <location>
        <begin position="342"/>
        <end position="356"/>
    </location>
</feature>
<dbReference type="HOGENOM" id="CLU_694390_0_0_1"/>
<dbReference type="eggNOG" id="ENOG502SXRY">
    <property type="taxonomic scope" value="Eukaryota"/>
</dbReference>
<dbReference type="RefSeq" id="XP_002847428.1">
    <property type="nucleotide sequence ID" value="XM_002847382.1"/>
</dbReference>
<proteinExistence type="predicted"/>
<name>C5FK93_ARTOC</name>
<dbReference type="OMA" id="ERVENHY"/>
<evidence type="ECO:0000256" key="1">
    <source>
        <dbReference type="SAM" id="MobiDB-lite"/>
    </source>
</evidence>
<dbReference type="GeneID" id="9224874"/>
<dbReference type="Proteomes" id="UP000002035">
    <property type="component" value="Unassembled WGS sequence"/>
</dbReference>
<feature type="region of interest" description="Disordered" evidence="1">
    <location>
        <begin position="277"/>
        <end position="308"/>
    </location>
</feature>
<dbReference type="VEuPathDB" id="FungiDB:MCYG_02934"/>
<dbReference type="OrthoDB" id="4204700at2759"/>
<evidence type="ECO:0008006" key="4">
    <source>
        <dbReference type="Google" id="ProtNLM"/>
    </source>
</evidence>
<keyword evidence="3" id="KW-1185">Reference proteome</keyword>
<dbReference type="STRING" id="554155.C5FK93"/>
<gene>
    <name evidence="2" type="ORF">MCYG_02934</name>
</gene>
<feature type="compositionally biased region" description="Polar residues" evidence="1">
    <location>
        <begin position="395"/>
        <end position="417"/>
    </location>
</feature>
<evidence type="ECO:0000313" key="2">
    <source>
        <dbReference type="EMBL" id="EEQ30115.1"/>
    </source>
</evidence>
<organism evidence="2 3">
    <name type="scientific">Arthroderma otae (strain ATCC MYA-4605 / CBS 113480)</name>
    <name type="common">Microsporum canis</name>
    <dbReference type="NCBI Taxonomy" id="554155"/>
    <lineage>
        <taxon>Eukaryota</taxon>
        <taxon>Fungi</taxon>
        <taxon>Dikarya</taxon>
        <taxon>Ascomycota</taxon>
        <taxon>Pezizomycotina</taxon>
        <taxon>Eurotiomycetes</taxon>
        <taxon>Eurotiomycetidae</taxon>
        <taxon>Onygenales</taxon>
        <taxon>Arthrodermataceae</taxon>
        <taxon>Microsporum</taxon>
    </lineage>
</organism>
<dbReference type="AlphaFoldDB" id="C5FK93"/>
<feature type="compositionally biased region" description="Low complexity" evidence="1">
    <location>
        <begin position="376"/>
        <end position="389"/>
    </location>
</feature>
<accession>C5FK93</accession>
<sequence length="417" mass="46306">MVSWCKQVKLNTEQTWKLPTSSVLFFLRLLTSKYLDPKARSSPVKKGCGTEKMGIDSQQSSFTDDAPPSDSDSYFSNPEYLEDGRPSQFARYPMRVEIPPFTLSKRIFYWTESNYQRSISRLIQDRLEITRVVVNRFPTQEETDALVSQASFMQNMPHYGGIIGLAVGSMIAKSKNATAEAAANKAASQQFTPNRPLFKLNPGEMKGRFIRASFILPIFAIIGTGIGEVIGEAYTRASAVTDPRFARLRDELSHADRQEIEARLKRYQAERLAAAHRRFGNAPPATQPQRPGYQATDGTDSPAGYSLPDSKVLKETYRSQGESPDYLASYSSANYYPEDRQQQQAYPSAPSSSSSSTDGKSFWDDDASPVNSDFASGSPTSSPESPSGSAWARIRQQSMGDSSANSGNYNNSTWQRR</sequence>
<dbReference type="EMBL" id="DS995703">
    <property type="protein sequence ID" value="EEQ30115.1"/>
    <property type="molecule type" value="Genomic_DNA"/>
</dbReference>